<sequence>MEALTEYVKNQVWLLEYPIRFEGMDLFGRMTIIRLENGDLLIHDPCKITDAIRQQIDDIGPVKYIVAPGSYHHLFVTDFQTKYPQAETFLCPGLERKRPDIPFDWILGNKPDPRWADEIDQVVVSGTKYMWEVAFFHKPSKTLILVDLLENIGDDYRHHANWVLRFWWKFVFRMWNKPKPAPEYQMGWGNKQIVQTALYKILGWQAERAIIAHGETIEEGVNEVLSEAWKKVLKA</sequence>
<dbReference type="Pfam" id="PF14234">
    <property type="entry name" value="DUF4336"/>
    <property type="match status" value="1"/>
</dbReference>
<dbReference type="EMBL" id="CP035033">
    <property type="protein sequence ID" value="QAB15296.1"/>
    <property type="molecule type" value="Genomic_DNA"/>
</dbReference>
<evidence type="ECO:0000313" key="1">
    <source>
        <dbReference type="EMBL" id="QAB15296.1"/>
    </source>
</evidence>
<dbReference type="KEGG" id="htr:EPV75_06250"/>
<keyword evidence="2" id="KW-1185">Reference proteome</keyword>
<name>A0A410H319_9GAMM</name>
<accession>A0A410H319</accession>
<reference evidence="1 2" key="1">
    <citation type="journal article" date="2018" name="Environ. Microbiol.">
        <title>Genomes of ubiquitous marine and hypersaline Hydrogenovibrio, Thiomicrorhabdus and Thiomicrospira spp. encode a diversity of mechanisms to sustain chemolithoautotrophy in heterogeneous environments.</title>
        <authorList>
            <person name="Scott K.M."/>
            <person name="Williams J."/>
            <person name="Porter C.M.B."/>
            <person name="Russel S."/>
            <person name="Harmer T.L."/>
            <person name="Paul J.H."/>
            <person name="Antonen K.M."/>
            <person name="Bridges M.K."/>
            <person name="Camper G.J."/>
            <person name="Campla C.K."/>
            <person name="Casella L.G."/>
            <person name="Chase E."/>
            <person name="Conrad J.W."/>
            <person name="Cruz M.C."/>
            <person name="Dunlap D.S."/>
            <person name="Duran L."/>
            <person name="Fahsbender E.M."/>
            <person name="Goldsmith D.B."/>
            <person name="Keeley R.F."/>
            <person name="Kondoff M.R."/>
            <person name="Kussy B.I."/>
            <person name="Lane M.K."/>
            <person name="Lawler S."/>
            <person name="Leigh B.A."/>
            <person name="Lewis C."/>
            <person name="Lostal L.M."/>
            <person name="Marking D."/>
            <person name="Mancera P.A."/>
            <person name="McClenthan E.C."/>
            <person name="McIntyre E.A."/>
            <person name="Mine J.A."/>
            <person name="Modi S."/>
            <person name="Moore B.D."/>
            <person name="Morgan W.A."/>
            <person name="Nelson K.M."/>
            <person name="Nguyen K.N."/>
            <person name="Ogburn N."/>
            <person name="Parrino D.G."/>
            <person name="Pedapudi A.D."/>
            <person name="Pelham R.P."/>
            <person name="Preece A.M."/>
            <person name="Rampersad E.A."/>
            <person name="Richardson J.C."/>
            <person name="Rodgers C.M."/>
            <person name="Schaffer B.L."/>
            <person name="Sheridan N.E."/>
            <person name="Solone M.R."/>
            <person name="Staley Z.R."/>
            <person name="Tabuchi M."/>
            <person name="Waide R.J."/>
            <person name="Wanjugi P.W."/>
            <person name="Young S."/>
            <person name="Clum A."/>
            <person name="Daum C."/>
            <person name="Huntemann M."/>
            <person name="Ivanova N."/>
            <person name="Kyrpides N."/>
            <person name="Mikhailova N."/>
            <person name="Palaniappan K."/>
            <person name="Pillay M."/>
            <person name="Reddy T.B.K."/>
            <person name="Shapiro N."/>
            <person name="Stamatis D."/>
            <person name="Varghese N."/>
            <person name="Woyke T."/>
            <person name="Boden R."/>
            <person name="Freyermuth S.K."/>
            <person name="Kerfeld C.A."/>
        </authorList>
    </citation>
    <scope>NUCLEOTIDE SEQUENCE [LARGE SCALE GENOMIC DNA]</scope>
    <source>
        <strain evidence="1 2">JR-2</strain>
    </source>
</reference>
<organism evidence="1 2">
    <name type="scientific">Hydrogenovibrio thermophilus</name>
    <dbReference type="NCBI Taxonomy" id="265883"/>
    <lineage>
        <taxon>Bacteria</taxon>
        <taxon>Pseudomonadati</taxon>
        <taxon>Pseudomonadota</taxon>
        <taxon>Gammaproteobacteria</taxon>
        <taxon>Thiotrichales</taxon>
        <taxon>Piscirickettsiaceae</taxon>
        <taxon>Hydrogenovibrio</taxon>
    </lineage>
</organism>
<proteinExistence type="predicted"/>
<dbReference type="Proteomes" id="UP000285478">
    <property type="component" value="Chromosome"/>
</dbReference>
<dbReference type="PANTHER" id="PTHR33835:SF1">
    <property type="entry name" value="METALLO-BETA-LACTAMASE DOMAIN-CONTAINING PROTEIN"/>
    <property type="match status" value="1"/>
</dbReference>
<dbReference type="InterPro" id="IPR036866">
    <property type="entry name" value="RibonucZ/Hydroxyglut_hydro"/>
</dbReference>
<dbReference type="SUPFAM" id="SSF56281">
    <property type="entry name" value="Metallo-hydrolase/oxidoreductase"/>
    <property type="match status" value="1"/>
</dbReference>
<dbReference type="RefSeq" id="WP_128384819.1">
    <property type="nucleotide sequence ID" value="NZ_CP035033.1"/>
</dbReference>
<dbReference type="InterPro" id="IPR025638">
    <property type="entry name" value="DUF4336"/>
</dbReference>
<protein>
    <submittedName>
        <fullName evidence="1">DUF4336 domain-containing protein</fullName>
    </submittedName>
</protein>
<dbReference type="PANTHER" id="PTHR33835">
    <property type="entry name" value="YALI0C07656P"/>
    <property type="match status" value="1"/>
</dbReference>
<gene>
    <name evidence="1" type="ORF">EPV75_06250</name>
</gene>
<evidence type="ECO:0000313" key="2">
    <source>
        <dbReference type="Proteomes" id="UP000285478"/>
    </source>
</evidence>
<dbReference type="AlphaFoldDB" id="A0A410H319"/>